<evidence type="ECO:0000313" key="2">
    <source>
        <dbReference type="EMBL" id="DAD93096.1"/>
    </source>
</evidence>
<accession>A0A8S5NFW6</accession>
<feature type="transmembrane region" description="Helical" evidence="1">
    <location>
        <begin position="20"/>
        <end position="45"/>
    </location>
</feature>
<sequence>MLIAFVLDCMNAKKYGNVATGLFCGGFLFMSVASLFTLVAIFVFFSNGGI</sequence>
<proteinExistence type="predicted"/>
<name>A0A8S5NFW6_9CAUD</name>
<evidence type="ECO:0000256" key="1">
    <source>
        <dbReference type="SAM" id="Phobius"/>
    </source>
</evidence>
<keyword evidence="1" id="KW-0812">Transmembrane</keyword>
<organism evidence="2">
    <name type="scientific">Siphoviridae sp. ctHEr2</name>
    <dbReference type="NCBI Taxonomy" id="2826229"/>
    <lineage>
        <taxon>Viruses</taxon>
        <taxon>Duplodnaviria</taxon>
        <taxon>Heunggongvirae</taxon>
        <taxon>Uroviricota</taxon>
        <taxon>Caudoviricetes</taxon>
    </lineage>
</organism>
<reference evidence="2" key="1">
    <citation type="journal article" date="2021" name="Proc. Natl. Acad. Sci. U.S.A.">
        <title>A Catalog of Tens of Thousands of Viruses from Human Metagenomes Reveals Hidden Associations with Chronic Diseases.</title>
        <authorList>
            <person name="Tisza M.J."/>
            <person name="Buck C.B."/>
        </authorList>
    </citation>
    <scope>NUCLEOTIDE SEQUENCE</scope>
    <source>
        <strain evidence="2">CtHEr2</strain>
    </source>
</reference>
<protein>
    <submittedName>
        <fullName evidence="2">Uncharacterized protein</fullName>
    </submittedName>
</protein>
<keyword evidence="1" id="KW-1133">Transmembrane helix</keyword>
<dbReference type="EMBL" id="BK015152">
    <property type="protein sequence ID" value="DAD93096.1"/>
    <property type="molecule type" value="Genomic_DNA"/>
</dbReference>
<keyword evidence="1" id="KW-0472">Membrane</keyword>